<evidence type="ECO:0000313" key="4">
    <source>
        <dbReference type="EMBL" id="QHT91624.1"/>
    </source>
</evidence>
<keyword evidence="2" id="KW-0040">ANK repeat</keyword>
<feature type="region of interest" description="Disordered" evidence="3">
    <location>
        <begin position="311"/>
        <end position="336"/>
    </location>
</feature>
<keyword evidence="1" id="KW-0677">Repeat</keyword>
<sequence>MSNYGYGGPAPPNPYKIPGPNISYLYHAAEEGDLEKVKSLIEDENIKKYINLGNPENLDYTPLMISSLHGHTDVVGILLKNGADANQINTRLSGETPIHMAASNGHIPVIEHLLNIGNGDINTEDKQGRTPIYYAALYGQIHVVDFLLGRGIDINQVYKDGDNLLHQVAWNGHFEFARFLLDRGIEVNARNNKGETPLIKALHIGNNNINLIQLLLERGANVNLADNDGKTPLYYACANNNTNLVLICLIAGAKIKTADRAIAREKKSVHIIKILERWPTLSVIPMLDELNVGGIIDADFLTELYHMIGKKRGGGNRRKTRKTSNKKRRKSLKKRK</sequence>
<dbReference type="PANTHER" id="PTHR24198:SF165">
    <property type="entry name" value="ANKYRIN REPEAT-CONTAINING PROTEIN-RELATED"/>
    <property type="match status" value="1"/>
</dbReference>
<dbReference type="AlphaFoldDB" id="A0A6C0IET9"/>
<dbReference type="PROSITE" id="PS50297">
    <property type="entry name" value="ANK_REP_REGION"/>
    <property type="match status" value="6"/>
</dbReference>
<evidence type="ECO:0000256" key="2">
    <source>
        <dbReference type="ARBA" id="ARBA00023043"/>
    </source>
</evidence>
<dbReference type="SMART" id="SM00248">
    <property type="entry name" value="ANK"/>
    <property type="match status" value="7"/>
</dbReference>
<organism evidence="4">
    <name type="scientific">viral metagenome</name>
    <dbReference type="NCBI Taxonomy" id="1070528"/>
    <lineage>
        <taxon>unclassified sequences</taxon>
        <taxon>metagenomes</taxon>
        <taxon>organismal metagenomes</taxon>
    </lineage>
</organism>
<reference evidence="4" key="1">
    <citation type="journal article" date="2020" name="Nature">
        <title>Giant virus diversity and host interactions through global metagenomics.</title>
        <authorList>
            <person name="Schulz F."/>
            <person name="Roux S."/>
            <person name="Paez-Espino D."/>
            <person name="Jungbluth S."/>
            <person name="Walsh D.A."/>
            <person name="Denef V.J."/>
            <person name="McMahon K.D."/>
            <person name="Konstantinidis K.T."/>
            <person name="Eloe-Fadrosh E.A."/>
            <person name="Kyrpides N.C."/>
            <person name="Woyke T."/>
        </authorList>
    </citation>
    <scope>NUCLEOTIDE SEQUENCE</scope>
    <source>
        <strain evidence="4">GVMAG-M-3300023184-86</strain>
    </source>
</reference>
<accession>A0A6C0IET9</accession>
<dbReference type="PRINTS" id="PR01415">
    <property type="entry name" value="ANKYRIN"/>
</dbReference>
<dbReference type="InterPro" id="IPR002110">
    <property type="entry name" value="Ankyrin_rpt"/>
</dbReference>
<dbReference type="EMBL" id="MN740167">
    <property type="protein sequence ID" value="QHT91624.1"/>
    <property type="molecule type" value="Genomic_DNA"/>
</dbReference>
<proteinExistence type="predicted"/>
<dbReference type="PROSITE" id="PS50088">
    <property type="entry name" value="ANK_REPEAT"/>
    <property type="match status" value="6"/>
</dbReference>
<dbReference type="PANTHER" id="PTHR24198">
    <property type="entry name" value="ANKYRIN REPEAT AND PROTEIN KINASE DOMAIN-CONTAINING PROTEIN"/>
    <property type="match status" value="1"/>
</dbReference>
<dbReference type="Gene3D" id="1.25.40.20">
    <property type="entry name" value="Ankyrin repeat-containing domain"/>
    <property type="match status" value="2"/>
</dbReference>
<dbReference type="InterPro" id="IPR036770">
    <property type="entry name" value="Ankyrin_rpt-contain_sf"/>
</dbReference>
<dbReference type="SUPFAM" id="SSF48403">
    <property type="entry name" value="Ankyrin repeat"/>
    <property type="match status" value="1"/>
</dbReference>
<evidence type="ECO:0000256" key="3">
    <source>
        <dbReference type="SAM" id="MobiDB-lite"/>
    </source>
</evidence>
<protein>
    <submittedName>
        <fullName evidence="4">Uncharacterized protein</fullName>
    </submittedName>
</protein>
<dbReference type="Pfam" id="PF12796">
    <property type="entry name" value="Ank_2"/>
    <property type="match status" value="2"/>
</dbReference>
<evidence type="ECO:0000256" key="1">
    <source>
        <dbReference type="ARBA" id="ARBA00022737"/>
    </source>
</evidence>
<name>A0A6C0IET9_9ZZZZ</name>